<sequence length="80" mass="9377">MPQIEKTDDLPSIASLIRFFTSKKLKRCITNSIANRPPSFGISFNSSKKLNFFCEIQCMKRQIESKILRTIFIKMDEFVR</sequence>
<dbReference type="EMBL" id="ACGS02000048">
    <property type="protein sequence ID" value="EFZ33906.1"/>
    <property type="molecule type" value="Genomic_DNA"/>
</dbReference>
<evidence type="ECO:0000313" key="2">
    <source>
        <dbReference type="Proteomes" id="UP000004099"/>
    </source>
</evidence>
<dbReference type="AlphaFoldDB" id="E7FST4"/>
<comment type="caution">
    <text evidence="1">The sequence shown here is derived from an EMBL/GenBank/DDBJ whole genome shotgun (WGS) entry which is preliminary data.</text>
</comment>
<protein>
    <submittedName>
        <fullName evidence="1">Uncharacterized protein</fullName>
    </submittedName>
</protein>
<dbReference type="Proteomes" id="UP000004099">
    <property type="component" value="Unassembled WGS sequence"/>
</dbReference>
<name>E7FST4_9LACO</name>
<gene>
    <name evidence="1" type="ORF">HMPREF0542_11961</name>
</gene>
<proteinExistence type="predicted"/>
<dbReference type="HOGENOM" id="CLU_2585327_0_0_9"/>
<dbReference type="PATRIC" id="fig|525362.12.peg.2103"/>
<organism evidence="1 2">
    <name type="scientific">Ligilactobacillus ruminis ATCC 25644</name>
    <dbReference type="NCBI Taxonomy" id="525362"/>
    <lineage>
        <taxon>Bacteria</taxon>
        <taxon>Bacillati</taxon>
        <taxon>Bacillota</taxon>
        <taxon>Bacilli</taxon>
        <taxon>Lactobacillales</taxon>
        <taxon>Lactobacillaceae</taxon>
        <taxon>Ligilactobacillus</taxon>
    </lineage>
</organism>
<evidence type="ECO:0000313" key="1">
    <source>
        <dbReference type="EMBL" id="EFZ33906.1"/>
    </source>
</evidence>
<reference evidence="1 2" key="1">
    <citation type="submission" date="2011-01" db="EMBL/GenBank/DDBJ databases">
        <authorList>
            <person name="Muzny D."/>
            <person name="Qin X."/>
            <person name="Buhay C."/>
            <person name="Dugan-Rocha S."/>
            <person name="Ding Y."/>
            <person name="Chen G."/>
            <person name="Hawes A."/>
            <person name="Holder M."/>
            <person name="Jhangiani S."/>
            <person name="Johnson A."/>
            <person name="Khan Z."/>
            <person name="Li Z."/>
            <person name="Liu W."/>
            <person name="Liu X."/>
            <person name="Perez L."/>
            <person name="Shen H."/>
            <person name="Wang Q."/>
            <person name="Watt J."/>
            <person name="Xi L."/>
            <person name="Xin Y."/>
            <person name="Zhou J."/>
            <person name="Deng J."/>
            <person name="Jiang H."/>
            <person name="Liu Y."/>
            <person name="Qu J."/>
            <person name="Song X.-Z."/>
            <person name="Zhang L."/>
            <person name="Villasana D."/>
            <person name="Johnson A."/>
            <person name="Liu J."/>
            <person name="Liyanage D."/>
            <person name="Lorensuhewa L."/>
            <person name="Robinson T."/>
            <person name="Song A."/>
            <person name="Song B.-B."/>
            <person name="Dinh H."/>
            <person name="Thornton R."/>
            <person name="Coyle M."/>
            <person name="Francisco L."/>
            <person name="Jackson L."/>
            <person name="Javaid M."/>
            <person name="Korchina V."/>
            <person name="Kovar C."/>
            <person name="Mata R."/>
            <person name="Mathew T."/>
            <person name="Ngo R."/>
            <person name="Nguyen L."/>
            <person name="Nguyen N."/>
            <person name="Okwuonu G."/>
            <person name="Ongeri F."/>
            <person name="Pham C."/>
            <person name="Simmons D."/>
            <person name="Wilczek-Boney K."/>
            <person name="Hale W."/>
            <person name="Jakkamsetti A."/>
            <person name="Pham P."/>
            <person name="Ruth R."/>
            <person name="San Lucas F."/>
            <person name="Warren J."/>
            <person name="Zhang J."/>
            <person name="Zhao Z."/>
            <person name="Zhou C."/>
            <person name="Zhu D."/>
            <person name="Lee S."/>
            <person name="Bess C."/>
            <person name="Blankenburg K."/>
            <person name="Forbes L."/>
            <person name="Fu Q."/>
            <person name="Gubbala S."/>
            <person name="Hirani K."/>
            <person name="Jayaseelan J.C."/>
            <person name="Lara F."/>
            <person name="Munidasa M."/>
            <person name="Palculict T."/>
            <person name="Patil S."/>
            <person name="Pu L.-L."/>
            <person name="Saada N."/>
            <person name="Tang L."/>
            <person name="Weissenberger G."/>
            <person name="Zhu Y."/>
            <person name="Hemphill L."/>
            <person name="Shang Y."/>
            <person name="Youmans B."/>
            <person name="Ayvaz T."/>
            <person name="Ross M."/>
            <person name="Santibanez J."/>
            <person name="Aqrawi P."/>
            <person name="Gross S."/>
            <person name="Joshi V."/>
            <person name="Fowler G."/>
            <person name="Nazareth L."/>
            <person name="Reid J."/>
            <person name="Worley K."/>
            <person name="Petrosino J."/>
            <person name="Highlander S."/>
            <person name="Gibbs R."/>
        </authorList>
    </citation>
    <scope>NUCLEOTIDE SEQUENCE [LARGE SCALE GENOMIC DNA]</scope>
    <source>
        <strain evidence="1 2">ATCC 25644</strain>
    </source>
</reference>
<accession>E7FST4</accession>